<evidence type="ECO:0000313" key="2">
    <source>
        <dbReference type="Proteomes" id="UP000536179"/>
    </source>
</evidence>
<gene>
    <name evidence="1" type="ORF">FHS27_004265</name>
</gene>
<proteinExistence type="predicted"/>
<dbReference type="Proteomes" id="UP000536179">
    <property type="component" value="Unassembled WGS sequence"/>
</dbReference>
<reference evidence="1 2" key="1">
    <citation type="submission" date="2020-08" db="EMBL/GenBank/DDBJ databases">
        <title>Genomic Encyclopedia of Type Strains, Phase III (KMG-III): the genomes of soil and plant-associated and newly described type strains.</title>
        <authorList>
            <person name="Whitman W."/>
        </authorList>
    </citation>
    <scope>NUCLEOTIDE SEQUENCE [LARGE SCALE GENOMIC DNA]</scope>
    <source>
        <strain evidence="1 2">CECT 8075</strain>
    </source>
</reference>
<organism evidence="1 2">
    <name type="scientific">Aporhodopirellula rubra</name>
    <dbReference type="NCBI Taxonomy" id="980271"/>
    <lineage>
        <taxon>Bacteria</taxon>
        <taxon>Pseudomonadati</taxon>
        <taxon>Planctomycetota</taxon>
        <taxon>Planctomycetia</taxon>
        <taxon>Pirellulales</taxon>
        <taxon>Pirellulaceae</taxon>
        <taxon>Aporhodopirellula</taxon>
    </lineage>
</organism>
<protein>
    <submittedName>
        <fullName evidence="1">Uncharacterized protein</fullName>
    </submittedName>
</protein>
<keyword evidence="2" id="KW-1185">Reference proteome</keyword>
<comment type="caution">
    <text evidence="1">The sequence shown here is derived from an EMBL/GenBank/DDBJ whole genome shotgun (WGS) entry which is preliminary data.</text>
</comment>
<name>A0A7W5E274_9BACT</name>
<sequence length="52" mass="5408">MRSASVGQSVGVMQRIEPSQSDLDEAIVDLFAVKTVDGSGGDASQDQTLPLT</sequence>
<dbReference type="EMBL" id="JACHXU010000015">
    <property type="protein sequence ID" value="MBB3208437.1"/>
    <property type="molecule type" value="Genomic_DNA"/>
</dbReference>
<evidence type="ECO:0000313" key="1">
    <source>
        <dbReference type="EMBL" id="MBB3208437.1"/>
    </source>
</evidence>
<accession>A0A7W5E274</accession>
<dbReference type="AlphaFoldDB" id="A0A7W5E274"/>